<evidence type="ECO:0000256" key="1">
    <source>
        <dbReference type="ARBA" id="ARBA00003408"/>
    </source>
</evidence>
<keyword evidence="8 13" id="KW-0812">Transmembrane</keyword>
<evidence type="ECO:0000256" key="10">
    <source>
        <dbReference type="ARBA" id="ARBA00023065"/>
    </source>
</evidence>
<dbReference type="InterPro" id="IPR002528">
    <property type="entry name" value="MATE_fam"/>
</dbReference>
<accession>C0EGM2</accession>
<dbReference type="InterPro" id="IPR050222">
    <property type="entry name" value="MATE_MdtK"/>
</dbReference>
<keyword evidence="10" id="KW-0406">Ion transport</keyword>
<sequence>MILGNMLQQLYNVADTLIVGRYIGSEALASVGTSFTLMTFLTSILLGLCMGSSVFFSMCYGAGDEGRMKEGIFVAFVLIAVLTLILNIGTYLFLDPILGLLRVPAELYNQIREYLEVVLLGMCFTFLCNFFTSLLRALGNSVAPLLFLGVSTLLNIGLDLLFVLNFGLGVAGAAWATVIAQGVSAACIVCYALRRASFLVPARRHLRMRAEIVRQIFSFSFLTCLQQSVMNLGILMIQGLVNNFGADAMAAFAAAVKIDAFAYMPVQDFGNAFSTFIAQNHGARKAARIRLGIRSASLTAFVFCVIVSAFVFFLAQPLIEIFIDPAEVGVVAIGVEYLRIEGACYCGIGCLFLLYGLYRGLARPDISVVLTVVSLGVRVALAYLLAPIVGLPGIWWAIPIGWILADTIGLLYYRARRNSLLSA</sequence>
<evidence type="ECO:0000256" key="4">
    <source>
        <dbReference type="ARBA" id="ARBA00020268"/>
    </source>
</evidence>
<reference evidence="14 15" key="2">
    <citation type="submission" date="2009-02" db="EMBL/GenBank/DDBJ databases">
        <title>Draft genome sequence of Clostridium methylpentosum (DSM 5476).</title>
        <authorList>
            <person name="Sudarsanam P."/>
            <person name="Ley R."/>
            <person name="Guruge J."/>
            <person name="Turnbaugh P.J."/>
            <person name="Mahowald M."/>
            <person name="Liep D."/>
            <person name="Gordon J."/>
        </authorList>
    </citation>
    <scope>NUCLEOTIDE SEQUENCE [LARGE SCALE GENOMIC DNA]</scope>
    <source>
        <strain evidence="14 15">DSM 5476</strain>
    </source>
</reference>
<feature type="transmembrane region" description="Helical" evidence="13">
    <location>
        <begin position="215"/>
        <end position="240"/>
    </location>
</feature>
<keyword evidence="6" id="KW-0050">Antiport</keyword>
<dbReference type="NCBIfam" id="TIGR00797">
    <property type="entry name" value="matE"/>
    <property type="match status" value="1"/>
</dbReference>
<comment type="subcellular location">
    <subcellularLocation>
        <location evidence="2">Cell membrane</location>
        <topology evidence="2">Multi-pass membrane protein</topology>
    </subcellularLocation>
</comment>
<keyword evidence="15" id="KW-1185">Reference proteome</keyword>
<comment type="similarity">
    <text evidence="3">Belongs to the multi antimicrobial extrusion (MATE) (TC 2.A.66.1) family.</text>
</comment>
<keyword evidence="9 13" id="KW-1133">Transmembrane helix</keyword>
<evidence type="ECO:0000256" key="6">
    <source>
        <dbReference type="ARBA" id="ARBA00022449"/>
    </source>
</evidence>
<evidence type="ECO:0000256" key="8">
    <source>
        <dbReference type="ARBA" id="ARBA00022692"/>
    </source>
</evidence>
<keyword evidence="11 13" id="KW-0472">Membrane</keyword>
<feature type="transmembrane region" description="Helical" evidence="13">
    <location>
        <begin position="394"/>
        <end position="413"/>
    </location>
</feature>
<dbReference type="PIRSF" id="PIRSF006603">
    <property type="entry name" value="DinF"/>
    <property type="match status" value="1"/>
</dbReference>
<evidence type="ECO:0000256" key="7">
    <source>
        <dbReference type="ARBA" id="ARBA00022475"/>
    </source>
</evidence>
<dbReference type="GO" id="GO:0015297">
    <property type="term" value="F:antiporter activity"/>
    <property type="evidence" value="ECO:0007669"/>
    <property type="project" value="UniProtKB-KW"/>
</dbReference>
<comment type="function">
    <text evidence="1">Multidrug efflux pump.</text>
</comment>
<feature type="transmembrane region" description="Helical" evidence="13">
    <location>
        <begin position="145"/>
        <end position="167"/>
    </location>
</feature>
<keyword evidence="5" id="KW-0813">Transport</keyword>
<dbReference type="PANTHER" id="PTHR43298:SF2">
    <property type="entry name" value="FMN_FAD EXPORTER YEEO-RELATED"/>
    <property type="match status" value="1"/>
</dbReference>
<evidence type="ECO:0000256" key="3">
    <source>
        <dbReference type="ARBA" id="ARBA00010199"/>
    </source>
</evidence>
<feature type="transmembrane region" description="Helical" evidence="13">
    <location>
        <begin position="365"/>
        <end position="388"/>
    </location>
</feature>
<dbReference type="eggNOG" id="COG0534">
    <property type="taxonomic scope" value="Bacteria"/>
</dbReference>
<dbReference type="InterPro" id="IPR048279">
    <property type="entry name" value="MdtK-like"/>
</dbReference>
<reference evidence="14 15" key="1">
    <citation type="submission" date="2009-01" db="EMBL/GenBank/DDBJ databases">
        <authorList>
            <person name="Fulton L."/>
            <person name="Clifton S."/>
            <person name="Fulton B."/>
            <person name="Xu J."/>
            <person name="Minx P."/>
            <person name="Pepin K.H."/>
            <person name="Johnson M."/>
            <person name="Bhonagiri V."/>
            <person name="Nash W.E."/>
            <person name="Mardis E.R."/>
            <person name="Wilson R.K."/>
        </authorList>
    </citation>
    <scope>NUCLEOTIDE SEQUENCE [LARGE SCALE GENOMIC DNA]</scope>
    <source>
        <strain evidence="14 15">DSM 5476</strain>
    </source>
</reference>
<feature type="transmembrane region" description="Helical" evidence="13">
    <location>
        <begin position="35"/>
        <end position="60"/>
    </location>
</feature>
<evidence type="ECO:0000313" key="15">
    <source>
        <dbReference type="Proteomes" id="UP000003340"/>
    </source>
</evidence>
<protein>
    <recommendedName>
        <fullName evidence="4">Probable multidrug resistance protein NorM</fullName>
    </recommendedName>
    <alternativeName>
        <fullName evidence="12">Multidrug-efflux transporter</fullName>
    </alternativeName>
</protein>
<gene>
    <name evidence="14" type="ORF">CLOSTMETH_03016</name>
</gene>
<comment type="caution">
    <text evidence="14">The sequence shown here is derived from an EMBL/GenBank/DDBJ whole genome shotgun (WGS) entry which is preliminary data.</text>
</comment>
<dbReference type="GO" id="GO:0005886">
    <property type="term" value="C:plasma membrane"/>
    <property type="evidence" value="ECO:0007669"/>
    <property type="project" value="UniProtKB-SubCell"/>
</dbReference>
<dbReference type="GO" id="GO:0006811">
    <property type="term" value="P:monoatomic ion transport"/>
    <property type="evidence" value="ECO:0007669"/>
    <property type="project" value="UniProtKB-KW"/>
</dbReference>
<evidence type="ECO:0000256" key="5">
    <source>
        <dbReference type="ARBA" id="ARBA00022448"/>
    </source>
</evidence>
<feature type="transmembrane region" description="Helical" evidence="13">
    <location>
        <begin position="298"/>
        <end position="319"/>
    </location>
</feature>
<evidence type="ECO:0000256" key="9">
    <source>
        <dbReference type="ARBA" id="ARBA00022989"/>
    </source>
</evidence>
<dbReference type="AlphaFoldDB" id="C0EGM2"/>
<dbReference type="Pfam" id="PF01554">
    <property type="entry name" value="MatE"/>
    <property type="match status" value="2"/>
</dbReference>
<evidence type="ECO:0000256" key="2">
    <source>
        <dbReference type="ARBA" id="ARBA00004651"/>
    </source>
</evidence>
<organism evidence="14 15">
    <name type="scientific">[Clostridium] methylpentosum DSM 5476</name>
    <dbReference type="NCBI Taxonomy" id="537013"/>
    <lineage>
        <taxon>Bacteria</taxon>
        <taxon>Bacillati</taxon>
        <taxon>Bacillota</taxon>
        <taxon>Clostridia</taxon>
        <taxon>Eubacteriales</taxon>
        <taxon>Oscillospiraceae</taxon>
        <taxon>Oscillospiraceae incertae sedis</taxon>
    </lineage>
</organism>
<feature type="transmembrane region" description="Helical" evidence="13">
    <location>
        <begin position="114"/>
        <end position="138"/>
    </location>
</feature>
<feature type="transmembrane region" description="Helical" evidence="13">
    <location>
        <begin position="72"/>
        <end position="94"/>
    </location>
</feature>
<feature type="transmembrane region" description="Helical" evidence="13">
    <location>
        <begin position="339"/>
        <end position="358"/>
    </location>
</feature>
<name>C0EGM2_9FIRM</name>
<evidence type="ECO:0000256" key="13">
    <source>
        <dbReference type="SAM" id="Phobius"/>
    </source>
</evidence>
<dbReference type="STRING" id="537013.CLOSTMETH_03016"/>
<keyword evidence="7" id="KW-1003">Cell membrane</keyword>
<dbReference type="EMBL" id="ACEC01000104">
    <property type="protein sequence ID" value="EEG29366.1"/>
    <property type="molecule type" value="Genomic_DNA"/>
</dbReference>
<evidence type="ECO:0000313" key="14">
    <source>
        <dbReference type="EMBL" id="EEG29366.1"/>
    </source>
</evidence>
<evidence type="ECO:0000256" key="11">
    <source>
        <dbReference type="ARBA" id="ARBA00023136"/>
    </source>
</evidence>
<dbReference type="CDD" id="cd13138">
    <property type="entry name" value="MATE_yoeA_like"/>
    <property type="match status" value="1"/>
</dbReference>
<evidence type="ECO:0000256" key="12">
    <source>
        <dbReference type="ARBA" id="ARBA00031636"/>
    </source>
</evidence>
<dbReference type="HOGENOM" id="CLU_012893_5_0_9"/>
<dbReference type="Proteomes" id="UP000003340">
    <property type="component" value="Unassembled WGS sequence"/>
</dbReference>
<proteinExistence type="inferred from homology"/>
<dbReference type="GO" id="GO:0042910">
    <property type="term" value="F:xenobiotic transmembrane transporter activity"/>
    <property type="evidence" value="ECO:0007669"/>
    <property type="project" value="InterPro"/>
</dbReference>
<dbReference type="PANTHER" id="PTHR43298">
    <property type="entry name" value="MULTIDRUG RESISTANCE PROTEIN NORM-RELATED"/>
    <property type="match status" value="1"/>
</dbReference>
<feature type="transmembrane region" description="Helical" evidence="13">
    <location>
        <begin position="173"/>
        <end position="194"/>
    </location>
</feature>